<reference evidence="1 2" key="1">
    <citation type="journal article" date="2016" name="Sci. Rep.">
        <title>Draft genome sequencing and secretome analysis of fungal phytopathogen Ascochyta rabiei provides insight into the necrotrophic effector repertoire.</title>
        <authorList>
            <person name="Verma S."/>
            <person name="Gazara R.K."/>
            <person name="Nizam S."/>
            <person name="Parween S."/>
            <person name="Chattopadhyay D."/>
            <person name="Verma P.K."/>
        </authorList>
    </citation>
    <scope>NUCLEOTIDE SEQUENCE [LARGE SCALE GENOMIC DNA]</scope>
    <source>
        <strain evidence="1 2">ArDII</strain>
    </source>
</reference>
<evidence type="ECO:0000313" key="2">
    <source>
        <dbReference type="Proteomes" id="UP000076837"/>
    </source>
</evidence>
<dbReference type="Proteomes" id="UP000076837">
    <property type="component" value="Unassembled WGS sequence"/>
</dbReference>
<proteinExistence type="predicted"/>
<dbReference type="OrthoDB" id="10562579at2759"/>
<dbReference type="EMBL" id="JYNV01000281">
    <property type="protein sequence ID" value="KZM20441.1"/>
    <property type="molecule type" value="Genomic_DNA"/>
</dbReference>
<gene>
    <name evidence="1" type="ORF">ST47_g8536</name>
</gene>
<evidence type="ECO:0000313" key="1">
    <source>
        <dbReference type="EMBL" id="KZM20441.1"/>
    </source>
</evidence>
<comment type="caution">
    <text evidence="1">The sequence shown here is derived from an EMBL/GenBank/DDBJ whole genome shotgun (WGS) entry which is preliminary data.</text>
</comment>
<protein>
    <submittedName>
        <fullName evidence="1">Uncharacterized protein</fullName>
    </submittedName>
</protein>
<sequence>MPSFNLMNTSLPPIPDYVMHIHAVEGLQEDDTDINAADPSEPGGADYLHEEARPGEHELHMALHRRMESLVENLEEGVERLAAEHHDLQNEINELSIEHGQLAEDYDELREYAEDRLDEVEDLQDDVFFLQNRHFELQRAYGRLLAGFQVEREVVWELEQELGLMRIQAANQRENIEGLQSALNKAQKRQWWSLMLLFVCVLVAAYFCLLAGRSSVNWR</sequence>
<keyword evidence="2" id="KW-1185">Reference proteome</keyword>
<organism evidence="1 2">
    <name type="scientific">Didymella rabiei</name>
    <name type="common">Chickpea ascochyta blight fungus</name>
    <name type="synonym">Mycosphaerella rabiei</name>
    <dbReference type="NCBI Taxonomy" id="5454"/>
    <lineage>
        <taxon>Eukaryota</taxon>
        <taxon>Fungi</taxon>
        <taxon>Dikarya</taxon>
        <taxon>Ascomycota</taxon>
        <taxon>Pezizomycotina</taxon>
        <taxon>Dothideomycetes</taxon>
        <taxon>Pleosporomycetidae</taxon>
        <taxon>Pleosporales</taxon>
        <taxon>Pleosporineae</taxon>
        <taxon>Didymellaceae</taxon>
        <taxon>Ascochyta</taxon>
    </lineage>
</organism>
<name>A0A162Z7G8_DIDRA</name>
<dbReference type="AlphaFoldDB" id="A0A162Z7G8"/>
<accession>A0A162Z7G8</accession>